<protein>
    <submittedName>
        <fullName evidence="1">Uncharacterized protein</fullName>
    </submittedName>
</protein>
<evidence type="ECO:0000313" key="1">
    <source>
        <dbReference type="EMBL" id="EFQ95226.1"/>
    </source>
</evidence>
<gene>
    <name evidence="1" type="ORF">PTT_06839</name>
</gene>
<proteinExistence type="predicted"/>
<reference evidence="1 2" key="1">
    <citation type="journal article" date="2010" name="Genome Biol.">
        <title>A first genome assembly of the barley fungal pathogen Pyrenophora teres f. teres.</title>
        <authorList>
            <person name="Ellwood S.R."/>
            <person name="Liu Z."/>
            <person name="Syme R.A."/>
            <person name="Lai Z."/>
            <person name="Hane J.K."/>
            <person name="Keiper F."/>
            <person name="Moffat C.S."/>
            <person name="Oliver R.P."/>
            <person name="Friesen T.L."/>
        </authorList>
    </citation>
    <scope>NUCLEOTIDE SEQUENCE [LARGE SCALE GENOMIC DNA]</scope>
    <source>
        <strain evidence="1 2">0-1</strain>
    </source>
</reference>
<dbReference type="KEGG" id="pte:PTT_06839"/>
<organism evidence="2">
    <name type="scientific">Pyrenophora teres f. teres (strain 0-1)</name>
    <name type="common">Barley net blotch fungus</name>
    <name type="synonym">Drechslera teres f. teres</name>
    <dbReference type="NCBI Taxonomy" id="861557"/>
    <lineage>
        <taxon>Eukaryota</taxon>
        <taxon>Fungi</taxon>
        <taxon>Dikarya</taxon>
        <taxon>Ascomycota</taxon>
        <taxon>Pezizomycotina</taxon>
        <taxon>Dothideomycetes</taxon>
        <taxon>Pleosporomycetidae</taxon>
        <taxon>Pleosporales</taxon>
        <taxon>Pleosporineae</taxon>
        <taxon>Pleosporaceae</taxon>
        <taxon>Pyrenophora</taxon>
    </lineage>
</organism>
<dbReference type="OrthoDB" id="10345024at2759"/>
<name>E3RGC0_PYRTT</name>
<dbReference type="AlphaFoldDB" id="E3RGC0"/>
<dbReference type="EMBL" id="GL532888">
    <property type="protein sequence ID" value="EFQ95226.1"/>
    <property type="molecule type" value="Genomic_DNA"/>
</dbReference>
<dbReference type="Proteomes" id="UP000001067">
    <property type="component" value="Unassembled WGS sequence"/>
</dbReference>
<sequence>MNASNASIVAIRAITYDSSEQDDGKQHFLESHNCESTSNFKDTKNIGSTVQGYSSDLLCVGTWIINQHNLGTNASPEEARKGVPQYPCTHHEAIHAACLASSDDRRAIISLLDDPYVTGSIDRAEELWAGSSSTAMCTCVTEIEADINRAQVTAVATNGTKTKGRQNNGLK</sequence>
<keyword evidence="2" id="KW-1185">Reference proteome</keyword>
<accession>E3RGC0</accession>
<dbReference type="HOGENOM" id="CLU_1563677_0_0_1"/>
<evidence type="ECO:0000313" key="2">
    <source>
        <dbReference type="Proteomes" id="UP000001067"/>
    </source>
</evidence>